<sequence length="197" mass="21292">MTLRVSGKNIDIGEALRGQVEERVASVISKYFEGGHAGHVTVAKEGTGFRTECVLHLASGITLEASGMAHDAYLSFDQTAERIEKRLRRYKRRLKDRQAANGVANGTPQDMSAYVLEAPGDEEDESGPDFHPVIVAESTKQLHVLSVSDAVVELDLTGAPVVVFRHAGSGRLNVVYRRHDGTIGWVDPPADGTADKA</sequence>
<dbReference type="Pfam" id="PF02482">
    <property type="entry name" value="Ribosomal_S30AE"/>
    <property type="match status" value="1"/>
</dbReference>
<evidence type="ECO:0000256" key="3">
    <source>
        <dbReference type="ARBA" id="ARBA00041148"/>
    </source>
</evidence>
<comment type="subunit">
    <text evidence="4">Interacts with 100S ribosomes.</text>
</comment>
<comment type="caution">
    <text evidence="6">The sequence shown here is derived from an EMBL/GenBank/DDBJ whole genome shotgun (WGS) entry which is preliminary data.</text>
</comment>
<name>A0A840C1E8_9HYPH</name>
<dbReference type="Gene3D" id="3.30.505.50">
    <property type="entry name" value="Sigma 54 modulation/S30EA ribosomal protein, C-terminal domain"/>
    <property type="match status" value="1"/>
</dbReference>
<protein>
    <recommendedName>
        <fullName evidence="3 4">Ribosome hibernation promoting factor</fullName>
        <shortName evidence="4">HPF</shortName>
    </recommendedName>
</protein>
<dbReference type="Pfam" id="PF16321">
    <property type="entry name" value="Ribosom_S30AE_C"/>
    <property type="match status" value="1"/>
</dbReference>
<evidence type="ECO:0000313" key="7">
    <source>
        <dbReference type="Proteomes" id="UP000577362"/>
    </source>
</evidence>
<dbReference type="GO" id="GO:0045900">
    <property type="term" value="P:negative regulation of translational elongation"/>
    <property type="evidence" value="ECO:0007669"/>
    <property type="project" value="TreeGrafter"/>
</dbReference>
<comment type="similarity">
    <text evidence="4">Belongs to the HPF/YfiA ribosome-associated protein family. Long HPF subfamily.</text>
</comment>
<dbReference type="InterPro" id="IPR003489">
    <property type="entry name" value="RHF/RaiA"/>
</dbReference>
<keyword evidence="4" id="KW-0963">Cytoplasm</keyword>
<dbReference type="Proteomes" id="UP000577362">
    <property type="component" value="Unassembled WGS sequence"/>
</dbReference>
<dbReference type="InterPro" id="IPR050574">
    <property type="entry name" value="HPF/YfiA_ribosome-assoc"/>
</dbReference>
<dbReference type="InterPro" id="IPR032528">
    <property type="entry name" value="Ribosom_S30AE_C"/>
</dbReference>
<comment type="function">
    <text evidence="4">Required for dimerization of active 70S ribosomes into 100S ribosomes in stationary phase; 100S ribosomes are translationally inactive and sometimes present during exponential growth.</text>
</comment>
<dbReference type="GO" id="GO:0043024">
    <property type="term" value="F:ribosomal small subunit binding"/>
    <property type="evidence" value="ECO:0007669"/>
    <property type="project" value="TreeGrafter"/>
</dbReference>
<dbReference type="Gene3D" id="3.30.160.100">
    <property type="entry name" value="Ribosome hibernation promotion factor-like"/>
    <property type="match status" value="1"/>
</dbReference>
<dbReference type="SUPFAM" id="SSF69754">
    <property type="entry name" value="Ribosome binding protein Y (YfiA homologue)"/>
    <property type="match status" value="1"/>
</dbReference>
<dbReference type="EMBL" id="JACIEN010000008">
    <property type="protein sequence ID" value="MBB4019681.1"/>
    <property type="molecule type" value="Genomic_DNA"/>
</dbReference>
<reference evidence="6 7" key="1">
    <citation type="submission" date="2020-08" db="EMBL/GenBank/DDBJ databases">
        <title>Genomic Encyclopedia of Type Strains, Phase IV (KMG-IV): sequencing the most valuable type-strain genomes for metagenomic binning, comparative biology and taxonomic classification.</title>
        <authorList>
            <person name="Goeker M."/>
        </authorList>
    </citation>
    <scope>NUCLEOTIDE SEQUENCE [LARGE SCALE GENOMIC DNA]</scope>
    <source>
        <strain evidence="6 7">DSM 103737</strain>
    </source>
</reference>
<gene>
    <name evidence="4" type="primary">hpf</name>
    <name evidence="6" type="ORF">GGR16_004736</name>
</gene>
<keyword evidence="7" id="KW-1185">Reference proteome</keyword>
<evidence type="ECO:0000256" key="2">
    <source>
        <dbReference type="ARBA" id="ARBA00038695"/>
    </source>
</evidence>
<dbReference type="RefSeq" id="WP_019404256.1">
    <property type="nucleotide sequence ID" value="NZ_JACIEN010000008.1"/>
</dbReference>
<organism evidence="6 7">
    <name type="scientific">Chelatococcus caeni</name>
    <dbReference type="NCBI Taxonomy" id="1348468"/>
    <lineage>
        <taxon>Bacteria</taxon>
        <taxon>Pseudomonadati</taxon>
        <taxon>Pseudomonadota</taxon>
        <taxon>Alphaproteobacteria</taxon>
        <taxon>Hyphomicrobiales</taxon>
        <taxon>Chelatococcaceae</taxon>
        <taxon>Chelatococcus</taxon>
    </lineage>
</organism>
<evidence type="ECO:0000313" key="6">
    <source>
        <dbReference type="EMBL" id="MBB4019681.1"/>
    </source>
</evidence>
<dbReference type="AlphaFoldDB" id="A0A840C1E8"/>
<comment type="subunit">
    <text evidence="2">Associates exclusively with 100S ribosomes, which are dimers of 70S ribosomes.</text>
</comment>
<dbReference type="PANTHER" id="PTHR33231">
    <property type="entry name" value="30S RIBOSOMAL PROTEIN"/>
    <property type="match status" value="1"/>
</dbReference>
<feature type="domain" description="Sigma 54 modulation/S30EA ribosomal protein C-terminal" evidence="5">
    <location>
        <begin position="131"/>
        <end position="184"/>
    </location>
</feature>
<evidence type="ECO:0000256" key="1">
    <source>
        <dbReference type="ARBA" id="ARBA00022845"/>
    </source>
</evidence>
<dbReference type="InterPro" id="IPR038416">
    <property type="entry name" value="Ribosom_S30AE_C_sf"/>
</dbReference>
<evidence type="ECO:0000259" key="5">
    <source>
        <dbReference type="Pfam" id="PF16321"/>
    </source>
</evidence>
<dbReference type="InterPro" id="IPR036567">
    <property type="entry name" value="RHF-like"/>
</dbReference>
<dbReference type="NCBIfam" id="TIGR00741">
    <property type="entry name" value="yfiA"/>
    <property type="match status" value="1"/>
</dbReference>
<dbReference type="InterPro" id="IPR034694">
    <property type="entry name" value="HPF_long/plastid"/>
</dbReference>
<keyword evidence="1 4" id="KW-0810">Translation regulation</keyword>
<accession>A0A840C1E8</accession>
<proteinExistence type="inferred from homology"/>
<comment type="subcellular location">
    <subcellularLocation>
        <location evidence="4">Cytoplasm</location>
    </subcellularLocation>
</comment>
<dbReference type="HAMAP" id="MF_00839">
    <property type="entry name" value="HPF"/>
    <property type="match status" value="1"/>
</dbReference>
<evidence type="ECO:0000256" key="4">
    <source>
        <dbReference type="HAMAP-Rule" id="MF_00839"/>
    </source>
</evidence>
<dbReference type="GO" id="GO:0022627">
    <property type="term" value="C:cytosolic small ribosomal subunit"/>
    <property type="evidence" value="ECO:0007669"/>
    <property type="project" value="TreeGrafter"/>
</dbReference>
<dbReference type="PANTHER" id="PTHR33231:SF1">
    <property type="entry name" value="30S RIBOSOMAL PROTEIN"/>
    <property type="match status" value="1"/>
</dbReference>